<organism evidence="2 3">
    <name type="scientific">Mycoplasmopsis gallopavonis</name>
    <dbReference type="NCBI Taxonomy" id="76629"/>
    <lineage>
        <taxon>Bacteria</taxon>
        <taxon>Bacillati</taxon>
        <taxon>Mycoplasmatota</taxon>
        <taxon>Mycoplasmoidales</taxon>
        <taxon>Metamycoplasmataceae</taxon>
        <taxon>Mycoplasmopsis</taxon>
    </lineage>
</organism>
<name>A0A449AZ42_9BACT</name>
<feature type="transmembrane region" description="Helical" evidence="1">
    <location>
        <begin position="41"/>
        <end position="59"/>
    </location>
</feature>
<feature type="transmembrane region" description="Helical" evidence="1">
    <location>
        <begin position="65"/>
        <end position="85"/>
    </location>
</feature>
<dbReference type="KEGG" id="mgal:NCTC10186_00292"/>
<reference evidence="2 3" key="1">
    <citation type="submission" date="2019-01" db="EMBL/GenBank/DDBJ databases">
        <authorList>
            <consortium name="Pathogen Informatics"/>
        </authorList>
    </citation>
    <scope>NUCLEOTIDE SEQUENCE [LARGE SCALE GENOMIC DNA]</scope>
    <source>
        <strain evidence="2 3">NCTC10186</strain>
    </source>
</reference>
<dbReference type="NCBIfam" id="NF046054">
    <property type="entry name" value="memb_MPN527"/>
    <property type="match status" value="1"/>
</dbReference>
<gene>
    <name evidence="2" type="ORF">NCTC10186_00292</name>
</gene>
<protein>
    <submittedName>
        <fullName evidence="2">Uncharacterized protein</fullName>
    </submittedName>
</protein>
<feature type="transmembrane region" description="Helical" evidence="1">
    <location>
        <begin position="106"/>
        <end position="136"/>
    </location>
</feature>
<proteinExistence type="predicted"/>
<evidence type="ECO:0000313" key="2">
    <source>
        <dbReference type="EMBL" id="VEU72819.1"/>
    </source>
</evidence>
<keyword evidence="1" id="KW-1133">Transmembrane helix</keyword>
<feature type="transmembrane region" description="Helical" evidence="1">
    <location>
        <begin position="12"/>
        <end position="34"/>
    </location>
</feature>
<accession>A0A449AZ42</accession>
<keyword evidence="1" id="KW-0812">Transmembrane</keyword>
<feature type="transmembrane region" description="Helical" evidence="1">
    <location>
        <begin position="167"/>
        <end position="191"/>
    </location>
</feature>
<evidence type="ECO:0000313" key="3">
    <source>
        <dbReference type="Proteomes" id="UP000289862"/>
    </source>
</evidence>
<dbReference type="Proteomes" id="UP000289862">
    <property type="component" value="Chromosome"/>
</dbReference>
<evidence type="ECO:0000256" key="1">
    <source>
        <dbReference type="SAM" id="Phobius"/>
    </source>
</evidence>
<keyword evidence="1" id="KW-0472">Membrane</keyword>
<dbReference type="Gene3D" id="1.10.1760.20">
    <property type="match status" value="1"/>
</dbReference>
<dbReference type="EMBL" id="LR215031">
    <property type="protein sequence ID" value="VEU72819.1"/>
    <property type="molecule type" value="Genomic_DNA"/>
</dbReference>
<sequence length="210" mass="24610">MLSIAVLTEYGLSFLKVFGFLTFNLSLFLGFICYYFLGYRYFLLFLATKFLTIALITPGDIRVHSVGVAIASLAQFFFVSFYFIFRKSFWFIIPRARTIKWEFIEIQISFVLSLVLSSILLALLNTFLFNLIYFYLYGIIDSISLSEAKKKMPFSFLGIENYFRSWITLYFIFNLCNYAISIVATNIILAIELKTQFLSKHFVAYNQHKY</sequence>
<dbReference type="AlphaFoldDB" id="A0A449AZ42"/>
<keyword evidence="3" id="KW-1185">Reference proteome</keyword>